<gene>
    <name evidence="2" type="ORF">P3T76_001778</name>
</gene>
<accession>A0AAD9GWD8</accession>
<evidence type="ECO:0000256" key="1">
    <source>
        <dbReference type="SAM" id="MobiDB-lite"/>
    </source>
</evidence>
<feature type="compositionally biased region" description="Polar residues" evidence="1">
    <location>
        <begin position="183"/>
        <end position="209"/>
    </location>
</feature>
<reference evidence="2" key="1">
    <citation type="submission" date="2023-08" db="EMBL/GenBank/DDBJ databases">
        <title>Reference Genome Resource for the Citrus Pathogen Phytophthora citrophthora.</title>
        <authorList>
            <person name="Moller H."/>
            <person name="Coetzee B."/>
            <person name="Rose L.J."/>
            <person name="Van Niekerk J.M."/>
        </authorList>
    </citation>
    <scope>NUCLEOTIDE SEQUENCE</scope>
    <source>
        <strain evidence="2">STE-U-9442</strain>
    </source>
</reference>
<feature type="region of interest" description="Disordered" evidence="1">
    <location>
        <begin position="177"/>
        <end position="264"/>
    </location>
</feature>
<organism evidence="2 3">
    <name type="scientific">Phytophthora citrophthora</name>
    <dbReference type="NCBI Taxonomy" id="4793"/>
    <lineage>
        <taxon>Eukaryota</taxon>
        <taxon>Sar</taxon>
        <taxon>Stramenopiles</taxon>
        <taxon>Oomycota</taxon>
        <taxon>Peronosporomycetes</taxon>
        <taxon>Peronosporales</taxon>
        <taxon>Peronosporaceae</taxon>
        <taxon>Phytophthora</taxon>
    </lineage>
</organism>
<keyword evidence="3" id="KW-1185">Reference proteome</keyword>
<dbReference type="AlphaFoldDB" id="A0AAD9GWD8"/>
<dbReference type="EMBL" id="JASMQC010000003">
    <property type="protein sequence ID" value="KAK1946225.1"/>
    <property type="molecule type" value="Genomic_DNA"/>
</dbReference>
<evidence type="ECO:0000313" key="2">
    <source>
        <dbReference type="EMBL" id="KAK1946225.1"/>
    </source>
</evidence>
<comment type="caution">
    <text evidence="2">The sequence shown here is derived from an EMBL/GenBank/DDBJ whole genome shotgun (WGS) entry which is preliminary data.</text>
</comment>
<proteinExistence type="predicted"/>
<dbReference type="Proteomes" id="UP001259832">
    <property type="component" value="Unassembled WGS sequence"/>
</dbReference>
<evidence type="ECO:0000313" key="3">
    <source>
        <dbReference type="Proteomes" id="UP001259832"/>
    </source>
</evidence>
<protein>
    <submittedName>
        <fullName evidence="2">Uncharacterized protein</fullName>
    </submittedName>
</protein>
<sequence length="501" mass="56774">MWIPASRLTREHSQAEIMASLEAAHQPAIWTAQLQHLRDFPWYAGHGIYFVCVSEEAQGLLDNTQLQVCGSLVTIRKYSKYDKLYYVVLHRLPPTASDLVIYDYFVALGERPVLITSTQVHGQINSRDRTVFFNHTDCPAVLKITDREAVREIYFNPDNQDEKPCFVQHRTARYNRITPPSMRASTQQVAHENSANGRTSTATNRQGTDPSILDRPDSTSGSTPDRPTAISRIQPKVAPMANRTVPLDSSDPPNSSTPRSKAEPHKRFILGSVAMDEPEWKLVQHSQYGVLNKGGEKFIEPAGQTPCELARVDKDQHGLTYEFPVSPNYYEMLSDTAYDDSLPPDADIDIEERDANGMDNPVSGFTADSDLLPYAQEMRAQKHLRKLPVSVENVTVAELEQAIDDFLKDEVLQFTHHDDTLAAIQVQPAYLRCIFRLSMDHPHLLFLQHALYRALCAEPVPESRWSGAQDRVRELYDLDLTQTEEAFTKMFKDAYSRKVAR</sequence>
<name>A0AAD9GWD8_9STRA</name>